<dbReference type="InterPro" id="IPR038476">
    <property type="entry name" value="UvrC_RNase_H_dom_sf"/>
</dbReference>
<dbReference type="Pfam" id="PF08459">
    <property type="entry name" value="UvrC_RNaseH_dom"/>
    <property type="match status" value="1"/>
</dbReference>
<dbReference type="GO" id="GO:0009380">
    <property type="term" value="C:excinuclease repair complex"/>
    <property type="evidence" value="ECO:0007669"/>
    <property type="project" value="InterPro"/>
</dbReference>
<evidence type="ECO:0000259" key="3">
    <source>
        <dbReference type="PROSITE" id="PS50165"/>
    </source>
</evidence>
<dbReference type="NCBIfam" id="TIGR00194">
    <property type="entry name" value="uvrC"/>
    <property type="match status" value="1"/>
</dbReference>
<keyword evidence="1" id="KW-0742">SOS response</keyword>
<dbReference type="Gene3D" id="1.10.150.20">
    <property type="entry name" value="5' to 3' exonuclease, C-terminal subdomain"/>
    <property type="match status" value="1"/>
</dbReference>
<sequence length="496" mass="57281">SFMDNKYYPYIQLTKERHPRLKIVRNAQDKKHRHFGPFPDGTAARETFKLLNRLYPLRKCNHIPKKPCLYYSLNQCLAPCIQTVDEETYKQITSSITKFIQGDTKQIINELQEKMYNASEVQNYELAKECRDLISHIQHVTSKQHVQFNDLVDRDIVGYYHDKGYLCLQLFFMRNGKLLARDLNLVPMQDDFQEQIISFLVLFYQENTEPKELLVPKELDVSLLQEIIKCKIIKPQKGNKANLVAMANENAKEQLEKKFLLIQKNESSTIGAIKQLGSLLNIDLPRRIELFDNSNIQGSYAVAGMVCFKDGVPSKKDYRKFKIKTVEGPDDYASMKEVIYRRYYRVLMEGLEKPDLIIVDGGKGQIKVAKEVIDSLNLNIMVCGLAKDDKHSTSMLLDSEGNEVAIDKKSELFFLLVRMQDEVHRYAISFHKNVRSKSLFQSILDNVEGIGPKRKKLLLKEFGSVKQLKEASLEQLEKVLPKEVAANLFNVLKKDT</sequence>
<reference evidence="4" key="2">
    <citation type="submission" date="2021-09" db="EMBL/GenBank/DDBJ databases">
        <authorList>
            <person name="Gilroy R."/>
        </authorList>
    </citation>
    <scope>NUCLEOTIDE SEQUENCE</scope>
    <source>
        <strain evidence="4">CHK193-16274</strain>
    </source>
</reference>
<dbReference type="InterPro" id="IPR010994">
    <property type="entry name" value="RuvA_2-like"/>
</dbReference>
<dbReference type="InterPro" id="IPR001943">
    <property type="entry name" value="UVR_dom"/>
</dbReference>
<dbReference type="Pfam" id="PF14520">
    <property type="entry name" value="HHH_5"/>
    <property type="match status" value="1"/>
</dbReference>
<evidence type="ECO:0000259" key="2">
    <source>
        <dbReference type="PROSITE" id="PS50151"/>
    </source>
</evidence>
<dbReference type="GO" id="GO:0006289">
    <property type="term" value="P:nucleotide-excision repair"/>
    <property type="evidence" value="ECO:0007669"/>
    <property type="project" value="InterPro"/>
</dbReference>
<dbReference type="InterPro" id="IPR001162">
    <property type="entry name" value="UvrC_RNase_H_dom"/>
</dbReference>
<evidence type="ECO:0000313" key="4">
    <source>
        <dbReference type="EMBL" id="HJF41332.1"/>
    </source>
</evidence>
<dbReference type="PROSITE" id="PS50165">
    <property type="entry name" value="UVRC"/>
    <property type="match status" value="1"/>
</dbReference>
<dbReference type="SUPFAM" id="SSF46600">
    <property type="entry name" value="C-terminal UvrC-binding domain of UvrB"/>
    <property type="match status" value="1"/>
</dbReference>
<dbReference type="Gene3D" id="3.30.420.340">
    <property type="entry name" value="UvrC, RNAse H endonuclease domain"/>
    <property type="match status" value="1"/>
</dbReference>
<evidence type="ECO:0000256" key="1">
    <source>
        <dbReference type="ARBA" id="ARBA00023236"/>
    </source>
</evidence>
<feature type="domain" description="UVR" evidence="2">
    <location>
        <begin position="105"/>
        <end position="140"/>
    </location>
</feature>
<dbReference type="PANTHER" id="PTHR30562">
    <property type="entry name" value="UVRC/OXIDOREDUCTASE"/>
    <property type="match status" value="1"/>
</dbReference>
<organism evidence="4 5">
    <name type="scientific">Thomasclavelia spiroformis</name>
    <dbReference type="NCBI Taxonomy" id="29348"/>
    <lineage>
        <taxon>Bacteria</taxon>
        <taxon>Bacillati</taxon>
        <taxon>Bacillota</taxon>
        <taxon>Erysipelotrichia</taxon>
        <taxon>Erysipelotrichales</taxon>
        <taxon>Coprobacillaceae</taxon>
        <taxon>Thomasclavelia</taxon>
    </lineage>
</organism>
<keyword evidence="1" id="KW-0227">DNA damage</keyword>
<dbReference type="FunFam" id="3.30.420.340:FF:000002">
    <property type="entry name" value="UvrABC system protein C"/>
    <property type="match status" value="1"/>
</dbReference>
<comment type="caution">
    <text evidence="4">The sequence shown here is derived from an EMBL/GenBank/DDBJ whole genome shotgun (WGS) entry which is preliminary data.</text>
</comment>
<dbReference type="AlphaFoldDB" id="A0A921GCU0"/>
<evidence type="ECO:0000313" key="5">
    <source>
        <dbReference type="Proteomes" id="UP000749320"/>
    </source>
</evidence>
<proteinExistence type="predicted"/>
<dbReference type="PROSITE" id="PS50151">
    <property type="entry name" value="UVR"/>
    <property type="match status" value="1"/>
</dbReference>
<dbReference type="Pfam" id="PF02151">
    <property type="entry name" value="UVR"/>
    <property type="match status" value="1"/>
</dbReference>
<feature type="domain" description="UvrC family homology region profile" evidence="3">
    <location>
        <begin position="156"/>
        <end position="373"/>
    </location>
</feature>
<dbReference type="GO" id="GO:0009432">
    <property type="term" value="P:SOS response"/>
    <property type="evidence" value="ECO:0007669"/>
    <property type="project" value="UniProtKB-KW"/>
</dbReference>
<dbReference type="PANTHER" id="PTHR30562:SF1">
    <property type="entry name" value="UVRABC SYSTEM PROTEIN C"/>
    <property type="match status" value="1"/>
</dbReference>
<dbReference type="InterPro" id="IPR050066">
    <property type="entry name" value="UvrABC_protein_C"/>
</dbReference>
<dbReference type="Pfam" id="PF22920">
    <property type="entry name" value="UvrC_RNaseH"/>
    <property type="match status" value="1"/>
</dbReference>
<dbReference type="EMBL" id="DYWV01000359">
    <property type="protein sequence ID" value="HJF41332.1"/>
    <property type="molecule type" value="Genomic_DNA"/>
</dbReference>
<dbReference type="SUPFAM" id="SSF47781">
    <property type="entry name" value="RuvA domain 2-like"/>
    <property type="match status" value="1"/>
</dbReference>
<accession>A0A921GCU0</accession>
<dbReference type="Proteomes" id="UP000749320">
    <property type="component" value="Unassembled WGS sequence"/>
</dbReference>
<dbReference type="InterPro" id="IPR036876">
    <property type="entry name" value="UVR_dom_sf"/>
</dbReference>
<name>A0A921GCU0_9FIRM</name>
<reference evidence="4" key="1">
    <citation type="journal article" date="2021" name="PeerJ">
        <title>Extensive microbial diversity within the chicken gut microbiome revealed by metagenomics and culture.</title>
        <authorList>
            <person name="Gilroy R."/>
            <person name="Ravi A."/>
            <person name="Getino M."/>
            <person name="Pursley I."/>
            <person name="Horton D.L."/>
            <person name="Alikhan N.F."/>
            <person name="Baker D."/>
            <person name="Gharbi K."/>
            <person name="Hall N."/>
            <person name="Watson M."/>
            <person name="Adriaenssens E.M."/>
            <person name="Foster-Nyarko E."/>
            <person name="Jarju S."/>
            <person name="Secka A."/>
            <person name="Antonio M."/>
            <person name="Oren A."/>
            <person name="Chaudhuri R.R."/>
            <person name="La Ragione R."/>
            <person name="Hildebrand F."/>
            <person name="Pallen M.J."/>
        </authorList>
    </citation>
    <scope>NUCLEOTIDE SEQUENCE</scope>
    <source>
        <strain evidence="4">CHK193-16274</strain>
    </source>
</reference>
<gene>
    <name evidence="4" type="primary">uvrC</name>
    <name evidence="4" type="ORF">K8V91_10445</name>
</gene>
<dbReference type="GO" id="GO:0009381">
    <property type="term" value="F:excinuclease ABC activity"/>
    <property type="evidence" value="ECO:0007669"/>
    <property type="project" value="InterPro"/>
</dbReference>
<dbReference type="InterPro" id="IPR004791">
    <property type="entry name" value="UvrC"/>
</dbReference>
<protein>
    <submittedName>
        <fullName evidence="4">Excinuclease ABC subunit UvrC</fullName>
    </submittedName>
</protein>
<feature type="non-terminal residue" evidence="4">
    <location>
        <position position="1"/>
    </location>
</feature>